<dbReference type="EMBL" id="LKEF01000011">
    <property type="protein sequence ID" value="KTB67347.1"/>
    <property type="molecule type" value="Genomic_DNA"/>
</dbReference>
<dbReference type="Proteomes" id="UP000054197">
    <property type="component" value="Unassembled WGS sequence"/>
</dbReference>
<evidence type="ECO:0000313" key="2">
    <source>
        <dbReference type="EMBL" id="KTB67347.1"/>
    </source>
</evidence>
<sequence length="158" mass="17446">MKHRLDYSHAAPVGYKALGAVHSYVHGCGLEKELIELVYLRVSQLNGCAYCLDSHSRDLLKQGVSLEKIMLLAAWHEALPLFTVREQAALAWAEVVTQVAKTHVPDADYAAVATVFNEKEIADLTLAISLMNALNRVAISFRKVPEAIKAHLVNLNDQ</sequence>
<feature type="domain" description="Carboxymuconolactone decarboxylase-like" evidence="1">
    <location>
        <begin position="19"/>
        <end position="94"/>
    </location>
</feature>
<reference evidence="2 3" key="1">
    <citation type="submission" date="2015-09" db="EMBL/GenBank/DDBJ databases">
        <title>Genome sequence of ICMP 11288.</title>
        <authorList>
            <person name="Visnovsky S."/>
            <person name="Lu A."/>
            <person name="Panda P."/>
            <person name="Pitman A."/>
        </authorList>
    </citation>
    <scope>NUCLEOTIDE SEQUENCE [LARGE SCALE GENOMIC DNA]</scope>
    <source>
        <strain evidence="2 3">ICMP 11288</strain>
    </source>
</reference>
<dbReference type="SUPFAM" id="SSF69118">
    <property type="entry name" value="AhpD-like"/>
    <property type="match status" value="1"/>
</dbReference>
<dbReference type="PANTHER" id="PTHR34846:SF10">
    <property type="entry name" value="CYTOPLASMIC PROTEIN"/>
    <property type="match status" value="1"/>
</dbReference>
<proteinExistence type="predicted"/>
<accession>A0A0W0I2G3</accession>
<gene>
    <name evidence="2" type="ORF">AO063_21815</name>
</gene>
<dbReference type="RefSeq" id="WP_058419665.1">
    <property type="nucleotide sequence ID" value="NZ_LKEF01000011.1"/>
</dbReference>
<dbReference type="NCBIfam" id="TIGR00778">
    <property type="entry name" value="ahpD_dom"/>
    <property type="match status" value="1"/>
</dbReference>
<dbReference type="InterPro" id="IPR003779">
    <property type="entry name" value="CMD-like"/>
</dbReference>
<comment type="caution">
    <text evidence="2">The sequence shown here is derived from an EMBL/GenBank/DDBJ whole genome shotgun (WGS) entry which is preliminary data.</text>
</comment>
<evidence type="ECO:0000313" key="3">
    <source>
        <dbReference type="Proteomes" id="UP000054197"/>
    </source>
</evidence>
<dbReference type="AlphaFoldDB" id="A0A0W0I2G3"/>
<protein>
    <submittedName>
        <fullName evidence="2">Alkylhydroperoxidase</fullName>
    </submittedName>
</protein>
<dbReference type="InterPro" id="IPR029032">
    <property type="entry name" value="AhpD-like"/>
</dbReference>
<keyword evidence="2" id="KW-0575">Peroxidase</keyword>
<dbReference type="PANTHER" id="PTHR34846">
    <property type="entry name" value="4-CARBOXYMUCONOLACTONE DECARBOXYLASE FAMILY PROTEIN (AFU_ORTHOLOGUE AFUA_6G11590)"/>
    <property type="match status" value="1"/>
</dbReference>
<name>A0A0W0I2G3_PSEFL</name>
<evidence type="ECO:0000259" key="1">
    <source>
        <dbReference type="Pfam" id="PF02627"/>
    </source>
</evidence>
<dbReference type="Gene3D" id="1.20.1290.10">
    <property type="entry name" value="AhpD-like"/>
    <property type="match status" value="1"/>
</dbReference>
<dbReference type="Pfam" id="PF02627">
    <property type="entry name" value="CMD"/>
    <property type="match status" value="1"/>
</dbReference>
<dbReference type="GO" id="GO:0051920">
    <property type="term" value="F:peroxiredoxin activity"/>
    <property type="evidence" value="ECO:0007669"/>
    <property type="project" value="InterPro"/>
</dbReference>
<organism evidence="2 3">
    <name type="scientific">Pseudomonas fluorescens ICMP 11288</name>
    <dbReference type="NCBI Taxonomy" id="1198309"/>
    <lineage>
        <taxon>Bacteria</taxon>
        <taxon>Pseudomonadati</taxon>
        <taxon>Pseudomonadota</taxon>
        <taxon>Gammaproteobacteria</taxon>
        <taxon>Pseudomonadales</taxon>
        <taxon>Pseudomonadaceae</taxon>
        <taxon>Pseudomonas</taxon>
    </lineage>
</organism>
<dbReference type="InterPro" id="IPR004675">
    <property type="entry name" value="AhpD_core"/>
</dbReference>
<keyword evidence="2" id="KW-0560">Oxidoreductase</keyword>